<dbReference type="PROSITE" id="PS51365">
    <property type="entry name" value="RENAL_DIPEPTIDASE_2"/>
    <property type="match status" value="1"/>
</dbReference>
<evidence type="ECO:0000313" key="2">
    <source>
        <dbReference type="Proteomes" id="UP000681075"/>
    </source>
</evidence>
<accession>A0A8S8X8J9</accession>
<protein>
    <recommendedName>
        <fullName evidence="3">Membrane dipeptidase</fullName>
    </recommendedName>
</protein>
<dbReference type="EMBL" id="BOPV01000001">
    <property type="protein sequence ID" value="GIL38292.1"/>
    <property type="molecule type" value="Genomic_DNA"/>
</dbReference>
<keyword evidence="2" id="KW-1185">Reference proteome</keyword>
<dbReference type="SUPFAM" id="SSF51556">
    <property type="entry name" value="Metallo-dependent hydrolases"/>
    <property type="match status" value="1"/>
</dbReference>
<evidence type="ECO:0008006" key="3">
    <source>
        <dbReference type="Google" id="ProtNLM"/>
    </source>
</evidence>
<organism evidence="1 2">
    <name type="scientific">Roseiterribacter gracilis</name>
    <dbReference type="NCBI Taxonomy" id="2812848"/>
    <lineage>
        <taxon>Bacteria</taxon>
        <taxon>Pseudomonadati</taxon>
        <taxon>Pseudomonadota</taxon>
        <taxon>Alphaproteobacteria</taxon>
        <taxon>Rhodospirillales</taxon>
        <taxon>Roseiterribacteraceae</taxon>
        <taxon>Roseiterribacter</taxon>
    </lineage>
</organism>
<dbReference type="PANTHER" id="PTHR10443">
    <property type="entry name" value="MICROSOMAL DIPEPTIDASE"/>
    <property type="match status" value="1"/>
</dbReference>
<dbReference type="Proteomes" id="UP000681075">
    <property type="component" value="Unassembled WGS sequence"/>
</dbReference>
<dbReference type="RefSeq" id="WP_420241269.1">
    <property type="nucleotide sequence ID" value="NZ_BOPV01000001.1"/>
</dbReference>
<dbReference type="InterPro" id="IPR008257">
    <property type="entry name" value="Pept_M19"/>
</dbReference>
<dbReference type="GO" id="GO:0070573">
    <property type="term" value="F:metallodipeptidase activity"/>
    <property type="evidence" value="ECO:0007669"/>
    <property type="project" value="InterPro"/>
</dbReference>
<evidence type="ECO:0000313" key="1">
    <source>
        <dbReference type="EMBL" id="GIL38292.1"/>
    </source>
</evidence>
<reference evidence="1" key="1">
    <citation type="submission" date="2021-02" db="EMBL/GenBank/DDBJ databases">
        <title>Genome sequence of Rhodospirillales sp. strain TMPK1 isolated from soil.</title>
        <authorList>
            <person name="Nakai R."/>
            <person name="Kusada H."/>
            <person name="Tamaki H."/>
        </authorList>
    </citation>
    <scope>NUCLEOTIDE SEQUENCE</scope>
    <source>
        <strain evidence="1">TMPK1</strain>
    </source>
</reference>
<sequence>MTKPFVWDAHSCLPLRPGLDYDALERHADAGVDFVSINVGMDFNPWPDMLRVVASFRAWIQARSARFVLVDTIADVEAAKRDGKMAIAFDLEGSELLDGDIALFRLFRDLGVRQIHLAYNRNNAAAGGCHDTAFGNDQGLTKWGRRIVAAANQFGVMMDCSHSGYRTSLDVMEQSTKPVVFSHANARALSDHPRNIRDDQIRACAATGGVIGVTAVGLFLDVTDEADLAPALLRQIDYVVSLVGTDHVGLGFDASLMPGVKDAEPDDRTVWWPPQFGYRNKFPRGGAALLPALIDGLQQRGYDDAALRGILGQNFLRAARVAWAG</sequence>
<dbReference type="AlphaFoldDB" id="A0A8S8X8J9"/>
<dbReference type="Gene3D" id="3.20.20.140">
    <property type="entry name" value="Metal-dependent hydrolases"/>
    <property type="match status" value="1"/>
</dbReference>
<gene>
    <name evidence="1" type="ORF">TMPK1_05290</name>
</gene>
<name>A0A8S8X8J9_9PROT</name>
<dbReference type="InterPro" id="IPR032466">
    <property type="entry name" value="Metal_Hydrolase"/>
</dbReference>
<proteinExistence type="predicted"/>
<comment type="caution">
    <text evidence="1">The sequence shown here is derived from an EMBL/GenBank/DDBJ whole genome shotgun (WGS) entry which is preliminary data.</text>
</comment>
<dbReference type="Pfam" id="PF01244">
    <property type="entry name" value="Peptidase_M19"/>
    <property type="match status" value="1"/>
</dbReference>
<dbReference type="PANTHER" id="PTHR10443:SF12">
    <property type="entry name" value="DIPEPTIDASE"/>
    <property type="match status" value="1"/>
</dbReference>
<dbReference type="GO" id="GO:0006508">
    <property type="term" value="P:proteolysis"/>
    <property type="evidence" value="ECO:0007669"/>
    <property type="project" value="InterPro"/>
</dbReference>